<gene>
    <name evidence="2" type="ORF">HRbin17_02299</name>
</gene>
<evidence type="ECO:0000313" key="2">
    <source>
        <dbReference type="EMBL" id="GBC99768.1"/>
    </source>
</evidence>
<dbReference type="EMBL" id="BEHT01000037">
    <property type="protein sequence ID" value="GBC99768.1"/>
    <property type="molecule type" value="Genomic_DNA"/>
</dbReference>
<feature type="compositionally biased region" description="Basic residues" evidence="1">
    <location>
        <begin position="58"/>
        <end position="73"/>
    </location>
</feature>
<organism evidence="2 3">
    <name type="scientific">Candidatus Fervidibacter japonicus</name>
    <dbReference type="NCBI Taxonomy" id="2035412"/>
    <lineage>
        <taxon>Bacteria</taxon>
        <taxon>Candidatus Fervidibacterota</taxon>
        <taxon>Candidatus Fervidibacter</taxon>
    </lineage>
</organism>
<comment type="caution">
    <text evidence="2">The sequence shown here is derived from an EMBL/GenBank/DDBJ whole genome shotgun (WGS) entry which is preliminary data.</text>
</comment>
<reference evidence="3" key="1">
    <citation type="submission" date="2017-09" db="EMBL/GenBank/DDBJ databases">
        <title>Metaegenomics of thermophilic ammonia-oxidizing enrichment culture.</title>
        <authorList>
            <person name="Kato S."/>
            <person name="Suzuki K."/>
        </authorList>
    </citation>
    <scope>NUCLEOTIDE SEQUENCE [LARGE SCALE GENOMIC DNA]</scope>
</reference>
<evidence type="ECO:0000256" key="1">
    <source>
        <dbReference type="SAM" id="MobiDB-lite"/>
    </source>
</evidence>
<proteinExistence type="predicted"/>
<protein>
    <submittedName>
        <fullName evidence="2">Uncharacterized protein</fullName>
    </submittedName>
</protein>
<sequence length="104" mass="11748">MRRSLLGGSREPPPERTLSVLGGRISDAPLASRRLKRAALRMNLIIQRRSRIAFRLRKQRRGSPAHLHGKCKALRATSTSLSPRPDRLTITMASLGKWRANWQA</sequence>
<accession>A0A2H5XEZ6</accession>
<dbReference type="Proteomes" id="UP000236173">
    <property type="component" value="Unassembled WGS sequence"/>
</dbReference>
<evidence type="ECO:0000313" key="3">
    <source>
        <dbReference type="Proteomes" id="UP000236173"/>
    </source>
</evidence>
<feature type="region of interest" description="Disordered" evidence="1">
    <location>
        <begin position="58"/>
        <end position="85"/>
    </location>
</feature>
<dbReference type="AlphaFoldDB" id="A0A2H5XEZ6"/>
<feature type="region of interest" description="Disordered" evidence="1">
    <location>
        <begin position="1"/>
        <end position="20"/>
    </location>
</feature>
<name>A0A2H5XEZ6_9BACT</name>